<feature type="region of interest" description="Disordered" evidence="1">
    <location>
        <begin position="43"/>
        <end position="77"/>
    </location>
</feature>
<feature type="signal peptide" evidence="2">
    <location>
        <begin position="1"/>
        <end position="27"/>
    </location>
</feature>
<keyword evidence="4" id="KW-1185">Reference proteome</keyword>
<name>A0A517R175_9PLAN</name>
<evidence type="ECO:0000313" key="4">
    <source>
        <dbReference type="Proteomes" id="UP000317318"/>
    </source>
</evidence>
<dbReference type="AlphaFoldDB" id="A0A517R175"/>
<dbReference type="Proteomes" id="UP000317318">
    <property type="component" value="Chromosome"/>
</dbReference>
<feature type="compositionally biased region" description="Polar residues" evidence="1">
    <location>
        <begin position="43"/>
        <end position="57"/>
    </location>
</feature>
<organism evidence="3 4">
    <name type="scientific">Stratiformator vulcanicus</name>
    <dbReference type="NCBI Taxonomy" id="2527980"/>
    <lineage>
        <taxon>Bacteria</taxon>
        <taxon>Pseudomonadati</taxon>
        <taxon>Planctomycetota</taxon>
        <taxon>Planctomycetia</taxon>
        <taxon>Planctomycetales</taxon>
        <taxon>Planctomycetaceae</taxon>
        <taxon>Stratiformator</taxon>
    </lineage>
</organism>
<evidence type="ECO:0000256" key="2">
    <source>
        <dbReference type="SAM" id="SignalP"/>
    </source>
</evidence>
<protein>
    <submittedName>
        <fullName evidence="3">Uncharacterized protein</fullName>
    </submittedName>
</protein>
<keyword evidence="2" id="KW-0732">Signal</keyword>
<feature type="chain" id="PRO_5022234935" evidence="2">
    <location>
        <begin position="28"/>
        <end position="234"/>
    </location>
</feature>
<sequence length="234" mass="25361" precursor="true">MPTYFNGLGCLVAFAAAIFGLSQQCQAGEAYFPVAPRVASAETAGQPNSAIETSSRYEASLKPSAGSEAEAGQKRETVEIDDSPAVLTFEELLKPIGSIGATAGQNALELPEDRFQSRSPLLMPAERERVSLMYQWAPSGLYHEPLYFRDVSLERYGWSYGPVLQPIASGLRFGYDAALLPYQIGVDLPWDRQYQLGLGRPGSYNPPVRKHLPLSARGALLEAGTVVGGVAFFR</sequence>
<dbReference type="OrthoDB" id="288935at2"/>
<evidence type="ECO:0000256" key="1">
    <source>
        <dbReference type="SAM" id="MobiDB-lite"/>
    </source>
</evidence>
<dbReference type="RefSeq" id="WP_145363685.1">
    <property type="nucleotide sequence ID" value="NZ_CP036268.1"/>
</dbReference>
<dbReference type="KEGG" id="svp:Pan189_19640"/>
<evidence type="ECO:0000313" key="3">
    <source>
        <dbReference type="EMBL" id="QDT37584.1"/>
    </source>
</evidence>
<reference evidence="3 4" key="1">
    <citation type="submission" date="2019-02" db="EMBL/GenBank/DDBJ databases">
        <title>Deep-cultivation of Planctomycetes and their phenomic and genomic characterization uncovers novel biology.</title>
        <authorList>
            <person name="Wiegand S."/>
            <person name="Jogler M."/>
            <person name="Boedeker C."/>
            <person name="Pinto D."/>
            <person name="Vollmers J."/>
            <person name="Rivas-Marin E."/>
            <person name="Kohn T."/>
            <person name="Peeters S.H."/>
            <person name="Heuer A."/>
            <person name="Rast P."/>
            <person name="Oberbeckmann S."/>
            <person name="Bunk B."/>
            <person name="Jeske O."/>
            <person name="Meyerdierks A."/>
            <person name="Storesund J.E."/>
            <person name="Kallscheuer N."/>
            <person name="Luecker S."/>
            <person name="Lage O.M."/>
            <person name="Pohl T."/>
            <person name="Merkel B.J."/>
            <person name="Hornburger P."/>
            <person name="Mueller R.-W."/>
            <person name="Bruemmer F."/>
            <person name="Labrenz M."/>
            <person name="Spormann A.M."/>
            <person name="Op den Camp H."/>
            <person name="Overmann J."/>
            <person name="Amann R."/>
            <person name="Jetten M.S.M."/>
            <person name="Mascher T."/>
            <person name="Medema M.H."/>
            <person name="Devos D.P."/>
            <person name="Kaster A.-K."/>
            <person name="Ovreas L."/>
            <person name="Rohde M."/>
            <person name="Galperin M.Y."/>
            <person name="Jogler C."/>
        </authorList>
    </citation>
    <scope>NUCLEOTIDE SEQUENCE [LARGE SCALE GENOMIC DNA]</scope>
    <source>
        <strain evidence="3 4">Pan189</strain>
    </source>
</reference>
<proteinExistence type="predicted"/>
<accession>A0A517R175</accession>
<dbReference type="EMBL" id="CP036268">
    <property type="protein sequence ID" value="QDT37584.1"/>
    <property type="molecule type" value="Genomic_DNA"/>
</dbReference>
<gene>
    <name evidence="3" type="ORF">Pan189_19640</name>
</gene>